<comment type="similarity">
    <text evidence="1">Belongs to the short-chain dehydrogenases/reductases (SDR) family.</text>
</comment>
<evidence type="ECO:0000256" key="1">
    <source>
        <dbReference type="ARBA" id="ARBA00006484"/>
    </source>
</evidence>
<dbReference type="PANTHER" id="PTHR42879:SF2">
    <property type="entry name" value="3-OXOACYL-[ACYL-CARRIER-PROTEIN] REDUCTASE FABG"/>
    <property type="match status" value="1"/>
</dbReference>
<dbReference type="InterPro" id="IPR036291">
    <property type="entry name" value="NAD(P)-bd_dom_sf"/>
</dbReference>
<dbReference type="SUPFAM" id="SSF51735">
    <property type="entry name" value="NAD(P)-binding Rossmann-fold domains"/>
    <property type="match status" value="1"/>
</dbReference>
<dbReference type="EMBL" id="KC246775">
    <property type="protein sequence ID" value="AHF23800.1"/>
    <property type="molecule type" value="Genomic_DNA"/>
</dbReference>
<dbReference type="PRINTS" id="PR00080">
    <property type="entry name" value="SDRFAMILY"/>
</dbReference>
<reference evidence="2" key="1">
    <citation type="journal article" date="2013" name="PLoS ONE">
        <title>Metagenomic insights into the carbohydrate-active enzymes carried by the microorganisms adhering to solid digesta in the rumen of cows.</title>
        <authorList>
            <person name="Wang L."/>
            <person name="Hatem A."/>
            <person name="Catalyurek U.V."/>
            <person name="Morrison M."/>
            <person name="Yu Z."/>
        </authorList>
    </citation>
    <scope>NUCLEOTIDE SEQUENCE</scope>
</reference>
<dbReference type="FunFam" id="3.40.50.720:FF:000084">
    <property type="entry name" value="Short-chain dehydrogenase reductase"/>
    <property type="match status" value="1"/>
</dbReference>
<name>W0FLF3_9BACT</name>
<protein>
    <submittedName>
        <fullName evidence="2">Short-chain dehydrogenase/reductase SDR</fullName>
    </submittedName>
</protein>
<sequence length="252" mass="26988">MKAFDLSGRTALITGGGSGIGKGCAKILAEAGAKVVVVGRRMNKLEEVKAEIEAAGGTCDCFSADLTNEENCKVMVDFCVRTFGRLDILINSAGGRGVHGRLEEEFSTENYEETMAVDFTSTFMAVKYAYPECAKNGVGSIINIASLAALQARGPIVYSAAKGAVRSFSRTLAKRLGDQKVRVNTIYPGFIITEMTEGVKDRPDMRERFEKESPLGLLGEVEDIGYCALYLASDAARFVTGQDFVIDGGATC</sequence>
<accession>W0FLF3</accession>
<dbReference type="AlphaFoldDB" id="W0FLF3"/>
<organism evidence="2">
    <name type="scientific">uncultured bacterium Contig140</name>
    <dbReference type="NCBI Taxonomy" id="1393424"/>
    <lineage>
        <taxon>Bacteria</taxon>
        <taxon>environmental samples</taxon>
    </lineage>
</organism>
<dbReference type="InterPro" id="IPR002347">
    <property type="entry name" value="SDR_fam"/>
</dbReference>
<dbReference type="Gene3D" id="3.40.50.720">
    <property type="entry name" value="NAD(P)-binding Rossmann-like Domain"/>
    <property type="match status" value="1"/>
</dbReference>
<dbReference type="NCBIfam" id="NF005559">
    <property type="entry name" value="PRK07231.1"/>
    <property type="match status" value="1"/>
</dbReference>
<evidence type="ECO:0000313" key="2">
    <source>
        <dbReference type="EMBL" id="AHF23800.1"/>
    </source>
</evidence>
<dbReference type="Pfam" id="PF13561">
    <property type="entry name" value="adh_short_C2"/>
    <property type="match status" value="1"/>
</dbReference>
<dbReference type="PRINTS" id="PR00081">
    <property type="entry name" value="GDHRDH"/>
</dbReference>
<dbReference type="InterPro" id="IPR050259">
    <property type="entry name" value="SDR"/>
</dbReference>
<dbReference type="PANTHER" id="PTHR42879">
    <property type="entry name" value="3-OXOACYL-(ACYL-CARRIER-PROTEIN) REDUCTASE"/>
    <property type="match status" value="1"/>
</dbReference>
<proteinExistence type="inferred from homology"/>